<dbReference type="KEGG" id="pmua:114607135"/>
<keyword evidence="2" id="KW-1185">Reference proteome</keyword>
<name>A0A670JI76_PODMU</name>
<dbReference type="OMA" id="QPPHWTG"/>
<dbReference type="PANTHER" id="PTHR31036">
    <property type="entry name" value="FANCD2 OPPOSITE STRAND PROTEIN"/>
    <property type="match status" value="1"/>
</dbReference>
<reference evidence="1 2" key="1">
    <citation type="journal article" date="2019" name="Proc. Natl. Acad. Sci. U.S.A.">
        <title>Regulatory changes in pterin and carotenoid genes underlie balanced color polymorphisms in the wall lizard.</title>
        <authorList>
            <person name="Andrade P."/>
            <person name="Pinho C."/>
            <person name="Perez I de Lanuza G."/>
            <person name="Afonso S."/>
            <person name="Brejcha J."/>
            <person name="Rubin C.J."/>
            <person name="Wallerman O."/>
            <person name="Pereira P."/>
            <person name="Sabatino S.J."/>
            <person name="Bellati A."/>
            <person name="Pellitteri-Rosa D."/>
            <person name="Bosakova Z."/>
            <person name="Bunikis I."/>
            <person name="Carretero M.A."/>
            <person name="Feiner N."/>
            <person name="Marsik P."/>
            <person name="Pauperio F."/>
            <person name="Salvi D."/>
            <person name="Soler L."/>
            <person name="While G.M."/>
            <person name="Uller T."/>
            <person name="Font E."/>
            <person name="Andersson L."/>
            <person name="Carneiro M."/>
        </authorList>
    </citation>
    <scope>NUCLEOTIDE SEQUENCE</scope>
</reference>
<evidence type="ECO:0000313" key="2">
    <source>
        <dbReference type="Proteomes" id="UP000472272"/>
    </source>
</evidence>
<dbReference type="AlphaFoldDB" id="A0A670JI76"/>
<accession>A0A670JI76</accession>
<dbReference type="InterPro" id="IPR027966">
    <property type="entry name" value="FANCD2OS"/>
</dbReference>
<protein>
    <submittedName>
        <fullName evidence="1">FANCD2 opposite strand</fullName>
    </submittedName>
</protein>
<dbReference type="RefSeq" id="XP_028605851.1">
    <property type="nucleotide sequence ID" value="XM_028750018.1"/>
</dbReference>
<dbReference type="CTD" id="115795"/>
<dbReference type="OrthoDB" id="9433753at2759"/>
<dbReference type="Proteomes" id="UP000472272">
    <property type="component" value="Chromosome 12"/>
</dbReference>
<dbReference type="PANTHER" id="PTHR31036:SF0">
    <property type="entry name" value="FANCD2 OPPOSITE STRAND PROTEIN"/>
    <property type="match status" value="1"/>
</dbReference>
<organism evidence="1 2">
    <name type="scientific">Podarcis muralis</name>
    <name type="common">Wall lizard</name>
    <name type="synonym">Lacerta muralis</name>
    <dbReference type="NCBI Taxonomy" id="64176"/>
    <lineage>
        <taxon>Eukaryota</taxon>
        <taxon>Metazoa</taxon>
        <taxon>Chordata</taxon>
        <taxon>Craniata</taxon>
        <taxon>Vertebrata</taxon>
        <taxon>Euteleostomi</taxon>
        <taxon>Lepidosauria</taxon>
        <taxon>Squamata</taxon>
        <taxon>Bifurcata</taxon>
        <taxon>Unidentata</taxon>
        <taxon>Episquamata</taxon>
        <taxon>Laterata</taxon>
        <taxon>Lacertibaenia</taxon>
        <taxon>Lacertidae</taxon>
        <taxon>Podarcis</taxon>
    </lineage>
</organism>
<proteinExistence type="predicted"/>
<dbReference type="GeneID" id="114607135"/>
<dbReference type="Ensembl" id="ENSPMRT00000024735.1">
    <property type="protein sequence ID" value="ENSPMRP00000023294.1"/>
    <property type="gene ID" value="ENSPMRG00000015129.1"/>
</dbReference>
<reference evidence="1" key="2">
    <citation type="submission" date="2025-08" db="UniProtKB">
        <authorList>
            <consortium name="Ensembl"/>
        </authorList>
    </citation>
    <scope>IDENTIFICATION</scope>
</reference>
<evidence type="ECO:0000313" key="1">
    <source>
        <dbReference type="Ensembl" id="ENSPMRP00000023294.1"/>
    </source>
</evidence>
<dbReference type="GeneTree" id="ENSGT00390000000631"/>
<reference evidence="1" key="3">
    <citation type="submission" date="2025-09" db="UniProtKB">
        <authorList>
            <consortium name="Ensembl"/>
        </authorList>
    </citation>
    <scope>IDENTIFICATION</scope>
</reference>
<sequence>MASGYQLWAPWSPLDESLQWLRGAVPKPSSTKHPFRGGQSPATATDLEVQLCFQGLSLVLEPSAKTGAGHPQPPGVAGETRGCSAAVHKPQAVRLTGLDSVFGHLVTVQPPHWTGSLRVSERSAFCQVISPQQRRPHGLREPQVRMAMAMCRQMLRAILLLYAAYKKCAFALQHSR</sequence>
<dbReference type="Pfam" id="PF15124">
    <property type="entry name" value="FANCD2OS"/>
    <property type="match status" value="1"/>
</dbReference>
<gene>
    <name evidence="1" type="primary">FANCD2OS</name>
</gene>